<accession>A0A2K4Y829</accession>
<dbReference type="PROSITE" id="PS50850">
    <property type="entry name" value="MFS"/>
    <property type="match status" value="1"/>
</dbReference>
<keyword evidence="1" id="KW-0472">Membrane</keyword>
<dbReference type="InterPro" id="IPR020846">
    <property type="entry name" value="MFS_dom"/>
</dbReference>
<dbReference type="Proteomes" id="UP000236318">
    <property type="component" value="Unassembled WGS sequence"/>
</dbReference>
<feature type="domain" description="Major facilitator superfamily (MFS) profile" evidence="2">
    <location>
        <begin position="1"/>
        <end position="102"/>
    </location>
</feature>
<name>A0A2K4Y829_9MYCO</name>
<feature type="non-terminal residue" evidence="3">
    <location>
        <position position="1"/>
    </location>
</feature>
<keyword evidence="1" id="KW-1133">Transmembrane helix</keyword>
<comment type="caution">
    <text evidence="3">The sequence shown here is derived from an EMBL/GenBank/DDBJ whole genome shotgun (WGS) entry which is preliminary data.</text>
</comment>
<protein>
    <recommendedName>
        <fullName evidence="2">Major facilitator superfamily (MFS) profile domain-containing protein</fullName>
    </recommendedName>
</protein>
<proteinExistence type="predicted"/>
<evidence type="ECO:0000256" key="1">
    <source>
        <dbReference type="SAM" id="Phobius"/>
    </source>
</evidence>
<feature type="transmembrane region" description="Helical" evidence="1">
    <location>
        <begin position="43"/>
        <end position="65"/>
    </location>
</feature>
<dbReference type="AlphaFoldDB" id="A0A2K4Y829"/>
<evidence type="ECO:0000313" key="4">
    <source>
        <dbReference type="Proteomes" id="UP000236318"/>
    </source>
</evidence>
<dbReference type="GO" id="GO:0022857">
    <property type="term" value="F:transmembrane transporter activity"/>
    <property type="evidence" value="ECO:0007669"/>
    <property type="project" value="InterPro"/>
</dbReference>
<feature type="transmembrane region" description="Helical" evidence="1">
    <location>
        <begin position="77"/>
        <end position="99"/>
    </location>
</feature>
<organism evidence="3 4">
    <name type="scientific">Mycobacterium ahvazicum</name>
    <dbReference type="NCBI Taxonomy" id="1964395"/>
    <lineage>
        <taxon>Bacteria</taxon>
        <taxon>Bacillati</taxon>
        <taxon>Actinomycetota</taxon>
        <taxon>Actinomycetes</taxon>
        <taxon>Mycobacteriales</taxon>
        <taxon>Mycobacteriaceae</taxon>
        <taxon>Mycobacterium</taxon>
        <taxon>Mycobacterium simiae complex</taxon>
    </lineage>
</organism>
<evidence type="ECO:0000313" key="3">
    <source>
        <dbReference type="EMBL" id="SOX52914.1"/>
    </source>
</evidence>
<keyword evidence="1" id="KW-0812">Transmembrane</keyword>
<reference evidence="3" key="1">
    <citation type="submission" date="2018-01" db="EMBL/GenBank/DDBJ databases">
        <authorList>
            <consortium name="Urmite Genomes"/>
        </authorList>
    </citation>
    <scope>NUCLEOTIDE SEQUENCE [LARGE SCALE GENOMIC DNA]</scope>
    <source>
        <strain evidence="3">AFP003</strain>
    </source>
</reference>
<keyword evidence="4" id="KW-1185">Reference proteome</keyword>
<gene>
    <name evidence="3" type="ORF">MAAFP003_1582</name>
</gene>
<sequence>VALSVVLMVVAVVGWGATAGMEFMFLAFTDYCPPEHCSTDRAATSVLLSVSVVAAATVLGCIATVIRLVRRRSGWPYAVATLAISALAELLGVVGYFAAVGY</sequence>
<evidence type="ECO:0000259" key="2">
    <source>
        <dbReference type="PROSITE" id="PS50850"/>
    </source>
</evidence>
<dbReference type="EMBL" id="FXEG02000002">
    <property type="protein sequence ID" value="SOX52914.1"/>
    <property type="molecule type" value="Genomic_DNA"/>
</dbReference>